<dbReference type="AlphaFoldDB" id="A0A9I9DYT3"/>
<dbReference type="Gramene" id="MELO3C026037.2.1">
    <property type="protein sequence ID" value="MELO3C026037.2.1"/>
    <property type="gene ID" value="MELO3C026037.2"/>
</dbReference>
<organism evidence="1">
    <name type="scientific">Cucumis melo</name>
    <name type="common">Muskmelon</name>
    <dbReference type="NCBI Taxonomy" id="3656"/>
    <lineage>
        <taxon>Eukaryota</taxon>
        <taxon>Viridiplantae</taxon>
        <taxon>Streptophyta</taxon>
        <taxon>Embryophyta</taxon>
        <taxon>Tracheophyta</taxon>
        <taxon>Spermatophyta</taxon>
        <taxon>Magnoliopsida</taxon>
        <taxon>eudicotyledons</taxon>
        <taxon>Gunneridae</taxon>
        <taxon>Pentapetalae</taxon>
        <taxon>rosids</taxon>
        <taxon>fabids</taxon>
        <taxon>Cucurbitales</taxon>
        <taxon>Cucurbitaceae</taxon>
        <taxon>Benincaseae</taxon>
        <taxon>Cucumis</taxon>
    </lineage>
</organism>
<proteinExistence type="predicted"/>
<evidence type="ECO:0000313" key="1">
    <source>
        <dbReference type="EnsemblPlants" id="MELO3C026037.2.1"/>
    </source>
</evidence>
<dbReference type="EnsemblPlants" id="MELO3C026037.2.1">
    <property type="protein sequence ID" value="MELO3C026037.2.1"/>
    <property type="gene ID" value="MELO3C026037.2"/>
</dbReference>
<reference evidence="1" key="1">
    <citation type="submission" date="2023-03" db="UniProtKB">
        <authorList>
            <consortium name="EnsemblPlants"/>
        </authorList>
    </citation>
    <scope>IDENTIFICATION</scope>
</reference>
<accession>A0A9I9DYT3</accession>
<name>A0A9I9DYT3_CUCME</name>
<protein>
    <submittedName>
        <fullName evidence="1">Uncharacterized protein</fullName>
    </submittedName>
</protein>
<sequence>MGLLVVGLRRYGSPRHGSPSPRRKDVEMRRMGLRLGISSCIVREGRDFQEGMGSLREEGKREILKKESEGF</sequence>